<keyword evidence="3" id="KW-1185">Reference proteome</keyword>
<accession>A0AAV7V1N2</accession>
<evidence type="ECO:0000313" key="2">
    <source>
        <dbReference type="EMBL" id="KAJ1193877.1"/>
    </source>
</evidence>
<gene>
    <name evidence="2" type="ORF">NDU88_003173</name>
</gene>
<reference evidence="2" key="1">
    <citation type="journal article" date="2022" name="bioRxiv">
        <title>Sequencing and chromosome-scale assembly of the giantPleurodeles waltlgenome.</title>
        <authorList>
            <person name="Brown T."/>
            <person name="Elewa A."/>
            <person name="Iarovenko S."/>
            <person name="Subramanian E."/>
            <person name="Araus A.J."/>
            <person name="Petzold A."/>
            <person name="Susuki M."/>
            <person name="Suzuki K.-i.T."/>
            <person name="Hayashi T."/>
            <person name="Toyoda A."/>
            <person name="Oliveira C."/>
            <person name="Osipova E."/>
            <person name="Leigh N.D."/>
            <person name="Simon A."/>
            <person name="Yun M.H."/>
        </authorList>
    </citation>
    <scope>NUCLEOTIDE SEQUENCE</scope>
    <source>
        <strain evidence="2">20211129_DDA</strain>
        <tissue evidence="2">Liver</tissue>
    </source>
</reference>
<dbReference type="AlphaFoldDB" id="A0AAV7V1N2"/>
<organism evidence="2 3">
    <name type="scientific">Pleurodeles waltl</name>
    <name type="common">Iberian ribbed newt</name>
    <dbReference type="NCBI Taxonomy" id="8319"/>
    <lineage>
        <taxon>Eukaryota</taxon>
        <taxon>Metazoa</taxon>
        <taxon>Chordata</taxon>
        <taxon>Craniata</taxon>
        <taxon>Vertebrata</taxon>
        <taxon>Euteleostomi</taxon>
        <taxon>Amphibia</taxon>
        <taxon>Batrachia</taxon>
        <taxon>Caudata</taxon>
        <taxon>Salamandroidea</taxon>
        <taxon>Salamandridae</taxon>
        <taxon>Pleurodelinae</taxon>
        <taxon>Pleurodeles</taxon>
    </lineage>
</organism>
<protein>
    <submittedName>
        <fullName evidence="2">Uncharacterized protein</fullName>
    </submittedName>
</protein>
<sequence length="211" mass="22705">MTAPPQQLRPPARVHGGTRRPPPRGRDITLLSPHSSHLFRGGGQRHPQVSAQQQQGHAHAAYARSASIDSPSPATTHPVHRSPQGCRPQGDSCPSGTLGPPRSGRRYAPGALVSAPSSWFYRQRHPLLRNAGAILNRGHSSCNTPVGFSGLLGSPDYRFFMFTECSSCGNVPVLAIIGQGYRITSDRRRLPGAPLEACCSIGVRPHTPRFC</sequence>
<name>A0AAV7V1N2_PLEWA</name>
<feature type="region of interest" description="Disordered" evidence="1">
    <location>
        <begin position="1"/>
        <end position="108"/>
    </location>
</feature>
<comment type="caution">
    <text evidence="2">The sequence shown here is derived from an EMBL/GenBank/DDBJ whole genome shotgun (WGS) entry which is preliminary data.</text>
</comment>
<evidence type="ECO:0000313" key="3">
    <source>
        <dbReference type="Proteomes" id="UP001066276"/>
    </source>
</evidence>
<evidence type="ECO:0000256" key="1">
    <source>
        <dbReference type="SAM" id="MobiDB-lite"/>
    </source>
</evidence>
<proteinExistence type="predicted"/>
<dbReference type="EMBL" id="JANPWB010000004">
    <property type="protein sequence ID" value="KAJ1193877.1"/>
    <property type="molecule type" value="Genomic_DNA"/>
</dbReference>
<feature type="compositionally biased region" description="Low complexity" evidence="1">
    <location>
        <begin position="46"/>
        <end position="63"/>
    </location>
</feature>
<dbReference type="Proteomes" id="UP001066276">
    <property type="component" value="Chromosome 2_2"/>
</dbReference>